<dbReference type="AlphaFoldDB" id="A0A2K0SXB9"/>
<gene>
    <name evidence="2" type="ORF">TGAMA5MH_10031</name>
</gene>
<accession>A0A2K0SXB9</accession>
<dbReference type="Proteomes" id="UP000236546">
    <property type="component" value="Unassembled WGS sequence"/>
</dbReference>
<evidence type="ECO:0000313" key="3">
    <source>
        <dbReference type="Proteomes" id="UP000236546"/>
    </source>
</evidence>
<evidence type="ECO:0000256" key="1">
    <source>
        <dbReference type="SAM" id="MobiDB-lite"/>
    </source>
</evidence>
<dbReference type="EMBL" id="MTYH01000115">
    <property type="protein sequence ID" value="PNP37932.1"/>
    <property type="molecule type" value="Genomic_DNA"/>
</dbReference>
<feature type="region of interest" description="Disordered" evidence="1">
    <location>
        <begin position="253"/>
        <end position="290"/>
    </location>
</feature>
<evidence type="ECO:0000313" key="2">
    <source>
        <dbReference type="EMBL" id="PNP37932.1"/>
    </source>
</evidence>
<comment type="caution">
    <text evidence="2">The sequence shown here is derived from an EMBL/GenBank/DDBJ whole genome shotgun (WGS) entry which is preliminary data.</text>
</comment>
<proteinExistence type="predicted"/>
<organism evidence="2 3">
    <name type="scientific">Trichoderma gamsii</name>
    <dbReference type="NCBI Taxonomy" id="398673"/>
    <lineage>
        <taxon>Eukaryota</taxon>
        <taxon>Fungi</taxon>
        <taxon>Dikarya</taxon>
        <taxon>Ascomycota</taxon>
        <taxon>Pezizomycotina</taxon>
        <taxon>Sordariomycetes</taxon>
        <taxon>Hypocreomycetidae</taxon>
        <taxon>Hypocreales</taxon>
        <taxon>Hypocreaceae</taxon>
        <taxon>Trichoderma</taxon>
    </lineage>
</organism>
<feature type="compositionally biased region" description="Polar residues" evidence="1">
    <location>
        <begin position="272"/>
        <end position="290"/>
    </location>
</feature>
<reference evidence="2 3" key="1">
    <citation type="submission" date="2017-02" db="EMBL/GenBank/DDBJ databases">
        <title>Genomes of Trichoderma spp. with biocontrol activity.</title>
        <authorList>
            <person name="Gardiner D."/>
            <person name="Kazan K."/>
            <person name="Vos C."/>
            <person name="Harvey P."/>
        </authorList>
    </citation>
    <scope>NUCLEOTIDE SEQUENCE [LARGE SCALE GENOMIC DNA]</scope>
    <source>
        <strain evidence="2 3">A5MH</strain>
    </source>
</reference>
<feature type="region of interest" description="Disordered" evidence="1">
    <location>
        <begin position="1"/>
        <end position="31"/>
    </location>
</feature>
<protein>
    <submittedName>
        <fullName evidence="2">Uncharacterized protein</fullName>
    </submittedName>
</protein>
<sequence length="290" mass="32335">MAYHFNDPAANPGGLNPEYANQTPASPSQGRRVTLDDLAAPFSPEEINSFRTGLDETVWAFINSLGPQPAEMTTEEYINWAFQQVVEPLPGMRMTIGMMAASLSPDMIDRMNAFNVEYAPRNMQLISGEPSEPASLSPDMMDGMNAFNVDYAQQNMLSEPASLSPDMMDGMNAFNVDYEQQNMQFISGQPFQPAQLFQPAQRSQQMNAPQWYLRGTQRTLVDCYGTQFESYKCSDGQWRVLLGEDLESARRRTSNLEAPVRAPIPRPAPLQTPVSNKQSGNASEQTAHFQ</sequence>
<name>A0A2K0SXB9_9HYPO</name>
<feature type="compositionally biased region" description="Polar residues" evidence="1">
    <location>
        <begin position="19"/>
        <end position="31"/>
    </location>
</feature>